<dbReference type="Proteomes" id="UP000184514">
    <property type="component" value="Unassembled WGS sequence"/>
</dbReference>
<dbReference type="AlphaFoldDB" id="A0A1L9NZP1"/>
<protein>
    <submittedName>
        <fullName evidence="2">Uncharacterized protein</fullName>
    </submittedName>
</protein>
<sequence length="45" mass="5228">MQGDSDGTTTIFTIGITWAAFVFAVILALFCVFWICKRWKDRNRK</sequence>
<keyword evidence="3" id="KW-1185">Reference proteome</keyword>
<organism evidence="2 3">
    <name type="scientific">Planktotalea frisia</name>
    <dbReference type="NCBI Taxonomy" id="696762"/>
    <lineage>
        <taxon>Bacteria</taxon>
        <taxon>Pseudomonadati</taxon>
        <taxon>Pseudomonadota</taxon>
        <taxon>Alphaproteobacteria</taxon>
        <taxon>Rhodobacterales</taxon>
        <taxon>Paracoccaceae</taxon>
        <taxon>Planktotalea</taxon>
    </lineage>
</organism>
<comment type="caution">
    <text evidence="2">The sequence shown here is derived from an EMBL/GenBank/DDBJ whole genome shotgun (WGS) entry which is preliminary data.</text>
</comment>
<keyword evidence="1" id="KW-0472">Membrane</keyword>
<accession>A0A1L9NZP1</accession>
<name>A0A1L9NZP1_9RHOB</name>
<reference evidence="2 3" key="1">
    <citation type="submission" date="2016-10" db="EMBL/GenBank/DDBJ databases">
        <title>Genome sequence of Planktotalea frisia SH6-1.</title>
        <authorList>
            <person name="Poehlein A."/>
            <person name="Bakenhus I."/>
            <person name="Voget S."/>
            <person name="Brinkhoff T."/>
            <person name="Simon M."/>
        </authorList>
    </citation>
    <scope>NUCLEOTIDE SEQUENCE [LARGE SCALE GENOMIC DNA]</scope>
    <source>
        <strain evidence="2 3">SH6-1</strain>
    </source>
</reference>
<feature type="transmembrane region" description="Helical" evidence="1">
    <location>
        <begin position="12"/>
        <end position="36"/>
    </location>
</feature>
<gene>
    <name evidence="2" type="ORF">PFRI_12310</name>
</gene>
<keyword evidence="1" id="KW-1133">Transmembrane helix</keyword>
<evidence type="ECO:0000313" key="3">
    <source>
        <dbReference type="Proteomes" id="UP000184514"/>
    </source>
</evidence>
<evidence type="ECO:0000256" key="1">
    <source>
        <dbReference type="SAM" id="Phobius"/>
    </source>
</evidence>
<dbReference type="STRING" id="696762.PFRI_12310"/>
<keyword evidence="1" id="KW-0812">Transmembrane</keyword>
<dbReference type="EMBL" id="MLCB01000091">
    <property type="protein sequence ID" value="OJI94682.1"/>
    <property type="molecule type" value="Genomic_DNA"/>
</dbReference>
<evidence type="ECO:0000313" key="2">
    <source>
        <dbReference type="EMBL" id="OJI94682.1"/>
    </source>
</evidence>
<proteinExistence type="predicted"/>